<accession>D5H7D5</accession>
<proteinExistence type="predicted"/>
<dbReference type="PANTHER" id="PTHR47738">
    <property type="entry name" value="PTS SYSTEM FRUCTOSE-LIKE EIIA COMPONENT-RELATED"/>
    <property type="match status" value="1"/>
</dbReference>
<reference evidence="4" key="2">
    <citation type="submission" date="2010-04" db="EMBL/GenBank/DDBJ databases">
        <title>Genome sequence of Salinibacter ruber M8.</title>
        <authorList>
            <consortium name="Genoscope"/>
        </authorList>
    </citation>
    <scope>NUCLEOTIDE SEQUENCE [LARGE SCALE GENOMIC DNA]</scope>
    <source>
        <strain evidence="4">M8</strain>
    </source>
</reference>
<reference evidence="3 4" key="1">
    <citation type="journal article" date="2010" name="ISME J.">
        <title>Fine-scale evolution: genomic, phenotypic and ecological differentiation in two coexisting Salinibacter ruber strains.</title>
        <authorList>
            <person name="Pena A."/>
            <person name="Teeling H."/>
            <person name="Huerta-Cepas J."/>
            <person name="Santos F."/>
            <person name="Yarza P."/>
            <person name="Brito-Echeverria J."/>
            <person name="Lucio M."/>
            <person name="Schmitt-Kopplin P."/>
            <person name="Meseguer I."/>
            <person name="Schenowitz C."/>
            <person name="Dossat C."/>
            <person name="Barbe V."/>
            <person name="Dopazo J."/>
            <person name="Rossello-Mora R."/>
            <person name="Schuler M."/>
            <person name="Glockner F.O."/>
            <person name="Amann R."/>
            <person name="Gabaldon T."/>
            <person name="Anton J."/>
        </authorList>
    </citation>
    <scope>NUCLEOTIDE SEQUENCE [LARGE SCALE GENOMIC DNA]</scope>
    <source>
        <strain evidence="3 4">M8</strain>
    </source>
</reference>
<feature type="compositionally biased region" description="Gly residues" evidence="1">
    <location>
        <begin position="1"/>
        <end position="11"/>
    </location>
</feature>
<dbReference type="CDD" id="cd00211">
    <property type="entry name" value="PTS_IIA_fru"/>
    <property type="match status" value="1"/>
</dbReference>
<evidence type="ECO:0000256" key="1">
    <source>
        <dbReference type="SAM" id="MobiDB-lite"/>
    </source>
</evidence>
<dbReference type="AlphaFoldDB" id="D5H7D5"/>
<dbReference type="SUPFAM" id="SSF55804">
    <property type="entry name" value="Phoshotransferase/anion transport protein"/>
    <property type="match status" value="1"/>
</dbReference>
<name>D5H7D5_SALRM</name>
<dbReference type="PROSITE" id="PS51094">
    <property type="entry name" value="PTS_EIIA_TYPE_2"/>
    <property type="match status" value="1"/>
</dbReference>
<feature type="domain" description="PTS EIIA type-2" evidence="2">
    <location>
        <begin position="117"/>
        <end position="261"/>
    </location>
</feature>
<feature type="region of interest" description="Disordered" evidence="1">
    <location>
        <begin position="1"/>
        <end position="31"/>
    </location>
</feature>
<dbReference type="InterPro" id="IPR016152">
    <property type="entry name" value="PTrfase/Anion_transptr"/>
</dbReference>
<dbReference type="InterPro" id="IPR002178">
    <property type="entry name" value="PTS_EIIA_type-2_dom"/>
</dbReference>
<dbReference type="Pfam" id="PF00359">
    <property type="entry name" value="PTS_EIIA_2"/>
    <property type="match status" value="1"/>
</dbReference>
<dbReference type="HOGENOM" id="CLU_1041666_0_0_10"/>
<evidence type="ECO:0000259" key="2">
    <source>
        <dbReference type="PROSITE" id="PS51094"/>
    </source>
</evidence>
<protein>
    <submittedName>
        <fullName evidence="3">Sugar phosphotransferase system protein</fullName>
    </submittedName>
</protein>
<evidence type="ECO:0000313" key="3">
    <source>
        <dbReference type="EMBL" id="CBH23940.1"/>
    </source>
</evidence>
<dbReference type="Proteomes" id="UP000000933">
    <property type="component" value="Chromosome"/>
</dbReference>
<organism evidence="3 4">
    <name type="scientific">Salinibacter ruber (strain M8)</name>
    <dbReference type="NCBI Taxonomy" id="761659"/>
    <lineage>
        <taxon>Bacteria</taxon>
        <taxon>Pseudomonadati</taxon>
        <taxon>Rhodothermota</taxon>
        <taxon>Rhodothermia</taxon>
        <taxon>Rhodothermales</taxon>
        <taxon>Salinibacteraceae</taxon>
        <taxon>Salinibacter</taxon>
    </lineage>
</organism>
<gene>
    <name evidence="3" type="ordered locus">SRM_01019</name>
</gene>
<dbReference type="KEGG" id="srm:SRM_01019"/>
<dbReference type="InterPro" id="IPR051541">
    <property type="entry name" value="PTS_SugarTrans_NitroReg"/>
</dbReference>
<dbReference type="Gene3D" id="3.40.930.10">
    <property type="entry name" value="Mannitol-specific EII, Chain A"/>
    <property type="match status" value="1"/>
</dbReference>
<evidence type="ECO:0000313" key="4">
    <source>
        <dbReference type="Proteomes" id="UP000000933"/>
    </source>
</evidence>
<sequence>MERVGGRGGGHGGRKLLARSRSEPYGTGRESFRCGGFSRRGRGLSRPLANEIVNSSSRTGGHPCCGAEPGGGLGEYLKSTVPCSILWRAGCPVGLRSVCLTYPVARMPTTQTTKISQLLDPEHVRIGLAEPSKNAVIDALVDVLAGHGAISRLDDVRAAIFAREEKMSTGVGKGLGLPHAKTPAASNTVAAFATTDEPVDFGAVDDVPVQILLLLVGPEEHKSQHVKILGRISRLVSREPLRERLLDAETPKAVIKTLREGEAALRS</sequence>
<dbReference type="EMBL" id="FP565814">
    <property type="protein sequence ID" value="CBH23940.1"/>
    <property type="molecule type" value="Genomic_DNA"/>
</dbReference>